<feature type="region of interest" description="Disordered" evidence="1">
    <location>
        <begin position="1"/>
        <end position="43"/>
    </location>
</feature>
<comment type="caution">
    <text evidence="2">The sequence shown here is derived from an EMBL/GenBank/DDBJ whole genome shotgun (WGS) entry which is preliminary data.</text>
</comment>
<sequence length="141" mass="15097">MESNLPNLPKLGGSFTKMSSRSSSPSSKSPSSKPQSPSTDTISPLLNSIKSLQWSTALSLLSLHPSSASLPDPSGYYPLHHSVFLRAPLELIERLVEVFKDAVEEADPGDGCLPVHLCCESLAGRGGKKEKGGEKLYRFGD</sequence>
<organism evidence="2 3">
    <name type="scientific">Triparma laevis f. inornata</name>
    <dbReference type="NCBI Taxonomy" id="1714386"/>
    <lineage>
        <taxon>Eukaryota</taxon>
        <taxon>Sar</taxon>
        <taxon>Stramenopiles</taxon>
        <taxon>Ochrophyta</taxon>
        <taxon>Bolidophyceae</taxon>
        <taxon>Parmales</taxon>
        <taxon>Triparmaceae</taxon>
        <taxon>Triparma</taxon>
    </lineage>
</organism>
<name>A0A9W7E2U6_9STRA</name>
<dbReference type="EMBL" id="BLQM01000102">
    <property type="protein sequence ID" value="GMH63783.1"/>
    <property type="molecule type" value="Genomic_DNA"/>
</dbReference>
<feature type="compositionally biased region" description="Low complexity" evidence="1">
    <location>
        <begin position="19"/>
        <end position="38"/>
    </location>
</feature>
<evidence type="ECO:0000313" key="3">
    <source>
        <dbReference type="Proteomes" id="UP001162640"/>
    </source>
</evidence>
<reference evidence="3" key="1">
    <citation type="journal article" date="2023" name="Commun. Biol.">
        <title>Genome analysis of Parmales, the sister group of diatoms, reveals the evolutionary specialization of diatoms from phago-mixotrophs to photoautotrophs.</title>
        <authorList>
            <person name="Ban H."/>
            <person name="Sato S."/>
            <person name="Yoshikawa S."/>
            <person name="Yamada K."/>
            <person name="Nakamura Y."/>
            <person name="Ichinomiya M."/>
            <person name="Sato N."/>
            <person name="Blanc-Mathieu R."/>
            <person name="Endo H."/>
            <person name="Kuwata A."/>
            <person name="Ogata H."/>
        </authorList>
    </citation>
    <scope>NUCLEOTIDE SEQUENCE [LARGE SCALE GENOMIC DNA]</scope>
</reference>
<evidence type="ECO:0000256" key="1">
    <source>
        <dbReference type="SAM" id="MobiDB-lite"/>
    </source>
</evidence>
<protein>
    <submittedName>
        <fullName evidence="2">Uncharacterized protein</fullName>
    </submittedName>
</protein>
<dbReference type="AlphaFoldDB" id="A0A9W7E2U6"/>
<proteinExistence type="predicted"/>
<dbReference type="Proteomes" id="UP001162640">
    <property type="component" value="Unassembled WGS sequence"/>
</dbReference>
<evidence type="ECO:0000313" key="2">
    <source>
        <dbReference type="EMBL" id="GMH63783.1"/>
    </source>
</evidence>
<gene>
    <name evidence="2" type="ORF">TL16_g03799</name>
</gene>
<accession>A0A9W7E2U6</accession>